<dbReference type="InterPro" id="IPR011701">
    <property type="entry name" value="MFS"/>
</dbReference>
<keyword evidence="4 7" id="KW-1133">Transmembrane helix</keyword>
<feature type="region of interest" description="Disordered" evidence="6">
    <location>
        <begin position="63"/>
        <end position="83"/>
    </location>
</feature>
<feature type="transmembrane region" description="Helical" evidence="7">
    <location>
        <begin position="227"/>
        <end position="250"/>
    </location>
</feature>
<feature type="transmembrane region" description="Helical" evidence="7">
    <location>
        <begin position="134"/>
        <end position="157"/>
    </location>
</feature>
<feature type="transmembrane region" description="Helical" evidence="7">
    <location>
        <begin position="280"/>
        <end position="302"/>
    </location>
</feature>
<evidence type="ECO:0000256" key="5">
    <source>
        <dbReference type="ARBA" id="ARBA00023136"/>
    </source>
</evidence>
<dbReference type="PANTHER" id="PTHR23504:SF6">
    <property type="entry name" value="MULTIDRUG TRANSPORTER, PUTATIVE (AFU_ORTHOLOGUE AFUA_4G08740)-RELATED"/>
    <property type="match status" value="1"/>
</dbReference>
<feature type="transmembrane region" description="Helical" evidence="7">
    <location>
        <begin position="467"/>
        <end position="486"/>
    </location>
</feature>
<feature type="transmembrane region" description="Helical" evidence="7">
    <location>
        <begin position="573"/>
        <end position="592"/>
    </location>
</feature>
<evidence type="ECO:0000256" key="3">
    <source>
        <dbReference type="ARBA" id="ARBA00022692"/>
    </source>
</evidence>
<proteinExistence type="predicted"/>
<dbReference type="PRINTS" id="PR01035">
    <property type="entry name" value="TCRTETA"/>
</dbReference>
<dbReference type="OrthoDB" id="10262656at2759"/>
<evidence type="ECO:0000256" key="6">
    <source>
        <dbReference type="SAM" id="MobiDB-lite"/>
    </source>
</evidence>
<comment type="subcellular location">
    <subcellularLocation>
        <location evidence="1">Membrane</location>
        <topology evidence="1">Multi-pass membrane protein</topology>
    </subcellularLocation>
</comment>
<accession>A0A0F7ZQ64</accession>
<dbReference type="Gene3D" id="1.20.1250.20">
    <property type="entry name" value="MFS general substrate transporter like domains"/>
    <property type="match status" value="1"/>
</dbReference>
<keyword evidence="5 7" id="KW-0472">Membrane</keyword>
<dbReference type="Proteomes" id="UP000054481">
    <property type="component" value="Unassembled WGS sequence"/>
</dbReference>
<evidence type="ECO:0000256" key="2">
    <source>
        <dbReference type="ARBA" id="ARBA00022448"/>
    </source>
</evidence>
<dbReference type="InterPro" id="IPR036259">
    <property type="entry name" value="MFS_trans_sf"/>
</dbReference>
<evidence type="ECO:0000256" key="1">
    <source>
        <dbReference type="ARBA" id="ARBA00004141"/>
    </source>
</evidence>
<dbReference type="EMBL" id="KQ030510">
    <property type="protein sequence ID" value="KJZ76705.1"/>
    <property type="molecule type" value="Genomic_DNA"/>
</dbReference>
<dbReference type="GO" id="GO:0016020">
    <property type="term" value="C:membrane"/>
    <property type="evidence" value="ECO:0007669"/>
    <property type="project" value="UniProtKB-SubCell"/>
</dbReference>
<protein>
    <recommendedName>
        <fullName evidence="8">Major facilitator superfamily (MFS) profile domain-containing protein</fullName>
    </recommendedName>
</protein>
<feature type="compositionally biased region" description="Polar residues" evidence="6">
    <location>
        <begin position="603"/>
        <end position="617"/>
    </location>
</feature>
<evidence type="ECO:0000313" key="10">
    <source>
        <dbReference type="Proteomes" id="UP000054481"/>
    </source>
</evidence>
<feature type="transmembrane region" description="Helical" evidence="7">
    <location>
        <begin position="169"/>
        <end position="188"/>
    </location>
</feature>
<gene>
    <name evidence="9" type="ORF">HIM_04041</name>
</gene>
<feature type="compositionally biased region" description="Basic and acidic residues" evidence="6">
    <location>
        <begin position="63"/>
        <end position="72"/>
    </location>
</feature>
<feature type="transmembrane region" description="Helical" evidence="7">
    <location>
        <begin position="539"/>
        <end position="561"/>
    </location>
</feature>
<dbReference type="GO" id="GO:0022857">
    <property type="term" value="F:transmembrane transporter activity"/>
    <property type="evidence" value="ECO:0007669"/>
    <property type="project" value="InterPro"/>
</dbReference>
<dbReference type="PANTHER" id="PTHR23504">
    <property type="entry name" value="MAJOR FACILITATOR SUPERFAMILY DOMAIN-CONTAINING PROTEIN 10"/>
    <property type="match status" value="1"/>
</dbReference>
<feature type="transmembrane region" description="Helical" evidence="7">
    <location>
        <begin position="373"/>
        <end position="395"/>
    </location>
</feature>
<keyword evidence="2" id="KW-0813">Transport</keyword>
<evidence type="ECO:0000256" key="7">
    <source>
        <dbReference type="SAM" id="Phobius"/>
    </source>
</evidence>
<evidence type="ECO:0000313" key="9">
    <source>
        <dbReference type="EMBL" id="KJZ76705.1"/>
    </source>
</evidence>
<dbReference type="InterPro" id="IPR001958">
    <property type="entry name" value="Tet-R_TetA/multi-R_MdtG-like"/>
</dbReference>
<dbReference type="AlphaFoldDB" id="A0A0F7ZQ64"/>
<dbReference type="InterPro" id="IPR020846">
    <property type="entry name" value="MFS_dom"/>
</dbReference>
<evidence type="ECO:0000259" key="8">
    <source>
        <dbReference type="PROSITE" id="PS50850"/>
    </source>
</evidence>
<dbReference type="SUPFAM" id="SSF103473">
    <property type="entry name" value="MFS general substrate transporter"/>
    <property type="match status" value="1"/>
</dbReference>
<feature type="region of interest" description="Disordered" evidence="6">
    <location>
        <begin position="1"/>
        <end position="22"/>
    </location>
</feature>
<feature type="transmembrane region" description="Helical" evidence="7">
    <location>
        <begin position="498"/>
        <end position="518"/>
    </location>
</feature>
<feature type="transmembrane region" description="Helical" evidence="7">
    <location>
        <begin position="433"/>
        <end position="455"/>
    </location>
</feature>
<dbReference type="Pfam" id="PF07690">
    <property type="entry name" value="MFS_1"/>
    <property type="match status" value="1"/>
</dbReference>
<feature type="region of interest" description="Disordered" evidence="6">
    <location>
        <begin position="598"/>
        <end position="617"/>
    </location>
</feature>
<evidence type="ECO:0000256" key="4">
    <source>
        <dbReference type="ARBA" id="ARBA00022989"/>
    </source>
</evidence>
<keyword evidence="10" id="KW-1185">Reference proteome</keyword>
<feature type="compositionally biased region" description="Low complexity" evidence="6">
    <location>
        <begin position="73"/>
        <end position="83"/>
    </location>
</feature>
<dbReference type="PROSITE" id="PS50850">
    <property type="entry name" value="MFS"/>
    <property type="match status" value="1"/>
</dbReference>
<sequence>MDAPCQDNCPRSRGTGNPWAKHFADVEMRSQTDGRSIDGLQVEKSHDAIFYSAALASPFRTEQLDKDQDDAHASPAKEAAPASWATMPNKDQLALIFLARLCETATNSSFQTYVVSQLRSFETPHGNNSSVFTLAFQLSVLNAVVAGPQLFTSILWGRLADSRHMGRKYVILVGLIGTGIGSLGLGASKSFAAMVFWRFVAGFINGNQGVMRAMIRDISGDRFESRAVLLMPAAFNVGSIVGPVIGGLLADPAGSFPTVFGSGGGQHGRGAARWLSNWPFALPNVVNGMCLILCAALVSFGLEETLDGVNARLALPFADGLKRIFGLKRCAQQYERLADKDLELEEQPEHAEKRADSRAPSPRIWTLRLVATLVARWLMTVHVSAYPSLLLVFIATPRYNPAVANNKLVVPKDYQPKAPFAFTGGLSFRPGDIAVALTIRGAAGLLLQLIFFPLLKNHFGLIRLYQYSLLLFPIAYFATPYMSIVPSSSLPPMPATGSLLWIIIGALLTIQTVARSFALPSSTMLLNAASPNKSTLGTINGIGQSVSAAARVFGPLLTAWLFDIGLKHGVIGISWWALAVIAAFAGLAGHWLKSLSRKETEKTQGSTQNPRRLSVSI</sequence>
<feature type="domain" description="Major facilitator superfamily (MFS) profile" evidence="8">
    <location>
        <begin position="92"/>
        <end position="597"/>
    </location>
</feature>
<reference evidence="9 10" key="1">
    <citation type="journal article" date="2014" name="Genome Biol. Evol.">
        <title>Comparative genomics and transcriptomics analyses reveal divergent lifestyle features of nematode endoparasitic fungus Hirsutella minnesotensis.</title>
        <authorList>
            <person name="Lai Y."/>
            <person name="Liu K."/>
            <person name="Zhang X."/>
            <person name="Zhang X."/>
            <person name="Li K."/>
            <person name="Wang N."/>
            <person name="Shu C."/>
            <person name="Wu Y."/>
            <person name="Wang C."/>
            <person name="Bushley K.E."/>
            <person name="Xiang M."/>
            <person name="Liu X."/>
        </authorList>
    </citation>
    <scope>NUCLEOTIDE SEQUENCE [LARGE SCALE GENOMIC DNA]</scope>
    <source>
        <strain evidence="9 10">3608</strain>
    </source>
</reference>
<keyword evidence="3 7" id="KW-0812">Transmembrane</keyword>
<name>A0A0F7ZQ64_9HYPO</name>
<feature type="transmembrane region" description="Helical" evidence="7">
    <location>
        <begin position="194"/>
        <end position="215"/>
    </location>
</feature>
<organism evidence="9 10">
    <name type="scientific">Hirsutella minnesotensis 3608</name>
    <dbReference type="NCBI Taxonomy" id="1043627"/>
    <lineage>
        <taxon>Eukaryota</taxon>
        <taxon>Fungi</taxon>
        <taxon>Dikarya</taxon>
        <taxon>Ascomycota</taxon>
        <taxon>Pezizomycotina</taxon>
        <taxon>Sordariomycetes</taxon>
        <taxon>Hypocreomycetidae</taxon>
        <taxon>Hypocreales</taxon>
        <taxon>Ophiocordycipitaceae</taxon>
        <taxon>Hirsutella</taxon>
    </lineage>
</organism>